<dbReference type="Pfam" id="PF14352">
    <property type="entry name" value="DUF4402"/>
    <property type="match status" value="1"/>
</dbReference>
<gene>
    <name evidence="1" type="ORF">GRI42_07045</name>
</gene>
<organism evidence="1 2">
    <name type="scientific">Qipengyuania gaetbuli</name>
    <dbReference type="NCBI Taxonomy" id="266952"/>
    <lineage>
        <taxon>Bacteria</taxon>
        <taxon>Pseudomonadati</taxon>
        <taxon>Pseudomonadota</taxon>
        <taxon>Alphaproteobacteria</taxon>
        <taxon>Sphingomonadales</taxon>
        <taxon>Erythrobacteraceae</taxon>
        <taxon>Qipengyuania</taxon>
    </lineage>
</organism>
<evidence type="ECO:0000313" key="2">
    <source>
        <dbReference type="Proteomes" id="UP000444185"/>
    </source>
</evidence>
<accession>A0A844XZQ2</accession>
<dbReference type="RefSeq" id="WP_160607590.1">
    <property type="nucleotide sequence ID" value="NZ_WTYF01000004.1"/>
</dbReference>
<dbReference type="AlphaFoldDB" id="A0A844XZQ2"/>
<protein>
    <submittedName>
        <fullName evidence="1">DUF4402 domain-containing protein</fullName>
    </submittedName>
</protein>
<dbReference type="InterPro" id="IPR025514">
    <property type="entry name" value="DUF4402"/>
</dbReference>
<evidence type="ECO:0000313" key="1">
    <source>
        <dbReference type="EMBL" id="MXO51056.1"/>
    </source>
</evidence>
<dbReference type="OrthoDB" id="7508236at2"/>
<proteinExistence type="predicted"/>
<keyword evidence="2" id="KW-1185">Reference proteome</keyword>
<name>A0A844XZQ2_9SPHN</name>
<dbReference type="EMBL" id="WTYF01000004">
    <property type="protein sequence ID" value="MXO51056.1"/>
    <property type="molecule type" value="Genomic_DNA"/>
</dbReference>
<sequence>MADGDSSSVTGMAHASVVEPLTVRQIDPLQFGTLAVRQGQSGAIKVDPATGAVSYSGALGNACPSSSVCAASPALFLVSGEEGRTYRIEAPASVTAFHTNTGTGLPVADITVAVENAAGEAMRGVLGEMGQDRFRVGGTLQVAAGSPLGTYRADLQMVVFYD</sequence>
<reference evidence="1 2" key="1">
    <citation type="submission" date="2019-12" db="EMBL/GenBank/DDBJ databases">
        <title>Genomic-based taxomic classification of the family Erythrobacteraceae.</title>
        <authorList>
            <person name="Xu L."/>
        </authorList>
    </citation>
    <scope>NUCLEOTIDE SEQUENCE [LARGE SCALE GENOMIC DNA]</scope>
    <source>
        <strain evidence="1 2">DSM 16225</strain>
    </source>
</reference>
<dbReference type="Proteomes" id="UP000444185">
    <property type="component" value="Unassembled WGS sequence"/>
</dbReference>
<comment type="caution">
    <text evidence="1">The sequence shown here is derived from an EMBL/GenBank/DDBJ whole genome shotgun (WGS) entry which is preliminary data.</text>
</comment>